<dbReference type="AlphaFoldDB" id="A0A4R3J9U4"/>
<dbReference type="PRINTS" id="PR00420">
    <property type="entry name" value="RNGMNOXGNASE"/>
</dbReference>
<proteinExistence type="predicted"/>
<reference evidence="2 3" key="1">
    <citation type="submission" date="2019-03" db="EMBL/GenBank/DDBJ databases">
        <title>Genomic Encyclopedia of Type Strains, Phase IV (KMG-IV): sequencing the most valuable type-strain genomes for metagenomic binning, comparative biology and taxonomic classification.</title>
        <authorList>
            <person name="Goeker M."/>
        </authorList>
    </citation>
    <scope>NUCLEOTIDE SEQUENCE [LARGE SCALE GENOMIC DNA]</scope>
    <source>
        <strain evidence="2 3">DSM 101688</strain>
    </source>
</reference>
<evidence type="ECO:0000259" key="1">
    <source>
        <dbReference type="Pfam" id="PF01593"/>
    </source>
</evidence>
<dbReference type="GO" id="GO:0016491">
    <property type="term" value="F:oxidoreductase activity"/>
    <property type="evidence" value="ECO:0007669"/>
    <property type="project" value="InterPro"/>
</dbReference>
<comment type="caution">
    <text evidence="2">The sequence shown here is derived from an EMBL/GenBank/DDBJ whole genome shotgun (WGS) entry which is preliminary data.</text>
</comment>
<accession>A0A4R3J9U4</accession>
<gene>
    <name evidence="2" type="ORF">EDD55_108162</name>
</gene>
<feature type="domain" description="Amine oxidase" evidence="1">
    <location>
        <begin position="12"/>
        <end position="411"/>
    </location>
</feature>
<dbReference type="PANTHER" id="PTHR42923">
    <property type="entry name" value="PROTOPORPHYRINOGEN OXIDASE"/>
    <property type="match status" value="1"/>
</dbReference>
<sequence>MSGRVYIIGGGLSGLSAALCLVRRGVIPIVCEAGGQAGGRCRSYRDPVLRRALNNGSHLVLGANREVFSYLRLCGAEHTLRAVPQKGIPFYDLTDDCQWTLRVGLGAALAWPFDRRRIPGVGLGAILGDLYRLRRATGTVSQALGDVDGPLFRRFWLPLCVAILNTHPDRAAAALLWAVLERTLLKGSGASRLFLPVRGLSETFVDPALVAIRRLRGEVRLHTRLRAVSHGPTGLESLKFRRGAVRLDVQDRVIFALPPYAVKHLVVGIDAPEGDRAIVNVHFDTPAYGGEAHVCAIVGGMGEWVFSQGDTTSVTLSDADARIGMEDSDLAGRVWTNVARAQNISGSMGRYRIVREKRATFLQSPQNERRRPGVTTPLGNLFLAGDWTNTGLPATIEGALLSGRWAAEAVLRSFER</sequence>
<dbReference type="Gene3D" id="3.90.660.20">
    <property type="entry name" value="Protoporphyrinogen oxidase, mitochondrial, domain 2"/>
    <property type="match status" value="1"/>
</dbReference>
<dbReference type="InterPro" id="IPR017830">
    <property type="entry name" value="SQase_HpnE"/>
</dbReference>
<dbReference type="NCBIfam" id="TIGR03467">
    <property type="entry name" value="HpnE"/>
    <property type="match status" value="1"/>
</dbReference>
<evidence type="ECO:0000313" key="3">
    <source>
        <dbReference type="Proteomes" id="UP000295304"/>
    </source>
</evidence>
<dbReference type="InterPro" id="IPR050464">
    <property type="entry name" value="Zeta_carotene_desat/Oxidored"/>
</dbReference>
<dbReference type="Pfam" id="PF01593">
    <property type="entry name" value="Amino_oxidase"/>
    <property type="match status" value="1"/>
</dbReference>
<dbReference type="PANTHER" id="PTHR42923:SF47">
    <property type="entry name" value="BLR3003 PROTEIN"/>
    <property type="match status" value="1"/>
</dbReference>
<dbReference type="RefSeq" id="WP_132939650.1">
    <property type="nucleotide sequence ID" value="NZ_CP119676.1"/>
</dbReference>
<protein>
    <submittedName>
        <fullName evidence="2">Squalene-associated FAD-dependent desaturase</fullName>
    </submittedName>
</protein>
<dbReference type="Gene3D" id="3.50.50.60">
    <property type="entry name" value="FAD/NAD(P)-binding domain"/>
    <property type="match status" value="1"/>
</dbReference>
<dbReference type="Gene3D" id="1.10.3110.10">
    <property type="entry name" value="protoporphyrinogen ix oxidase, domain 3"/>
    <property type="match status" value="1"/>
</dbReference>
<evidence type="ECO:0000313" key="2">
    <source>
        <dbReference type="EMBL" id="TCS61360.1"/>
    </source>
</evidence>
<name>A0A4R3J9U4_9PROT</name>
<organism evidence="2 3">
    <name type="scientific">Varunaivibrio sulfuroxidans</name>
    <dbReference type="NCBI Taxonomy" id="1773489"/>
    <lineage>
        <taxon>Bacteria</taxon>
        <taxon>Pseudomonadati</taxon>
        <taxon>Pseudomonadota</taxon>
        <taxon>Alphaproteobacteria</taxon>
        <taxon>Rhodospirillales</taxon>
        <taxon>Magnetovibrionaceae</taxon>
        <taxon>Varunaivibrio</taxon>
    </lineage>
</organism>
<dbReference type="InterPro" id="IPR036188">
    <property type="entry name" value="FAD/NAD-bd_sf"/>
</dbReference>
<dbReference type="SUPFAM" id="SSF51905">
    <property type="entry name" value="FAD/NAD(P)-binding domain"/>
    <property type="match status" value="1"/>
</dbReference>
<dbReference type="InterPro" id="IPR002937">
    <property type="entry name" value="Amino_oxidase"/>
</dbReference>
<dbReference type="EMBL" id="SLZW01000008">
    <property type="protein sequence ID" value="TCS61360.1"/>
    <property type="molecule type" value="Genomic_DNA"/>
</dbReference>
<dbReference type="Proteomes" id="UP000295304">
    <property type="component" value="Unassembled WGS sequence"/>
</dbReference>
<dbReference type="OrthoDB" id="7849608at2"/>
<keyword evidence="3" id="KW-1185">Reference proteome</keyword>